<protein>
    <submittedName>
        <fullName evidence="1">5874_t:CDS:1</fullName>
    </submittedName>
</protein>
<keyword evidence="2" id="KW-1185">Reference proteome</keyword>
<feature type="non-terminal residue" evidence="1">
    <location>
        <position position="47"/>
    </location>
</feature>
<evidence type="ECO:0000313" key="1">
    <source>
        <dbReference type="EMBL" id="CAG8581996.1"/>
    </source>
</evidence>
<dbReference type="AlphaFoldDB" id="A0A9N9G524"/>
<dbReference type="EMBL" id="CAJVPZ010007102">
    <property type="protein sequence ID" value="CAG8581996.1"/>
    <property type="molecule type" value="Genomic_DNA"/>
</dbReference>
<reference evidence="1" key="1">
    <citation type="submission" date="2021-06" db="EMBL/GenBank/DDBJ databases">
        <authorList>
            <person name="Kallberg Y."/>
            <person name="Tangrot J."/>
            <person name="Rosling A."/>
        </authorList>
    </citation>
    <scope>NUCLEOTIDE SEQUENCE</scope>
    <source>
        <strain evidence="1">IN212</strain>
    </source>
</reference>
<name>A0A9N9G524_9GLOM</name>
<gene>
    <name evidence="1" type="ORF">RFULGI_LOCUS5889</name>
</gene>
<proteinExistence type="predicted"/>
<accession>A0A9N9G524</accession>
<dbReference type="Proteomes" id="UP000789396">
    <property type="component" value="Unassembled WGS sequence"/>
</dbReference>
<dbReference type="OrthoDB" id="4364at2759"/>
<evidence type="ECO:0000313" key="2">
    <source>
        <dbReference type="Proteomes" id="UP000789396"/>
    </source>
</evidence>
<comment type="caution">
    <text evidence="1">The sequence shown here is derived from an EMBL/GenBank/DDBJ whole genome shotgun (WGS) entry which is preliminary data.</text>
</comment>
<organism evidence="1 2">
    <name type="scientific">Racocetra fulgida</name>
    <dbReference type="NCBI Taxonomy" id="60492"/>
    <lineage>
        <taxon>Eukaryota</taxon>
        <taxon>Fungi</taxon>
        <taxon>Fungi incertae sedis</taxon>
        <taxon>Mucoromycota</taxon>
        <taxon>Glomeromycotina</taxon>
        <taxon>Glomeromycetes</taxon>
        <taxon>Diversisporales</taxon>
        <taxon>Gigasporaceae</taxon>
        <taxon>Racocetra</taxon>
    </lineage>
</organism>
<sequence>MIRVQQWKQKWENKLQGATESYLARHEKGNKWALIFLPFTVICREAL</sequence>